<dbReference type="AlphaFoldDB" id="A0A016SR52"/>
<protein>
    <submittedName>
        <fullName evidence="2">Uncharacterized protein</fullName>
    </submittedName>
</protein>
<accession>A0A016SR52</accession>
<feature type="region of interest" description="Disordered" evidence="1">
    <location>
        <begin position="53"/>
        <end position="76"/>
    </location>
</feature>
<name>A0A016SR52_9BILA</name>
<organism evidence="2 3">
    <name type="scientific">Ancylostoma ceylanicum</name>
    <dbReference type="NCBI Taxonomy" id="53326"/>
    <lineage>
        <taxon>Eukaryota</taxon>
        <taxon>Metazoa</taxon>
        <taxon>Ecdysozoa</taxon>
        <taxon>Nematoda</taxon>
        <taxon>Chromadorea</taxon>
        <taxon>Rhabditida</taxon>
        <taxon>Rhabditina</taxon>
        <taxon>Rhabditomorpha</taxon>
        <taxon>Strongyloidea</taxon>
        <taxon>Ancylostomatidae</taxon>
        <taxon>Ancylostomatinae</taxon>
        <taxon>Ancylostoma</taxon>
    </lineage>
</organism>
<evidence type="ECO:0000313" key="3">
    <source>
        <dbReference type="Proteomes" id="UP000024635"/>
    </source>
</evidence>
<dbReference type="EMBL" id="JARK01001526">
    <property type="protein sequence ID" value="EYB92804.1"/>
    <property type="molecule type" value="Genomic_DNA"/>
</dbReference>
<gene>
    <name evidence="2" type="primary">Acey_s0190.g1274</name>
    <name evidence="2" type="ORF">Y032_0190g1274</name>
</gene>
<keyword evidence="3" id="KW-1185">Reference proteome</keyword>
<dbReference type="Proteomes" id="UP000024635">
    <property type="component" value="Unassembled WGS sequence"/>
</dbReference>
<evidence type="ECO:0000313" key="2">
    <source>
        <dbReference type="EMBL" id="EYB92804.1"/>
    </source>
</evidence>
<comment type="caution">
    <text evidence="2">The sequence shown here is derived from an EMBL/GenBank/DDBJ whole genome shotgun (WGS) entry which is preliminary data.</text>
</comment>
<evidence type="ECO:0000256" key="1">
    <source>
        <dbReference type="SAM" id="MobiDB-lite"/>
    </source>
</evidence>
<reference evidence="3" key="1">
    <citation type="journal article" date="2015" name="Nat. Genet.">
        <title>The genome and transcriptome of the zoonotic hookworm Ancylostoma ceylanicum identify infection-specific gene families.</title>
        <authorList>
            <person name="Schwarz E.M."/>
            <person name="Hu Y."/>
            <person name="Antoshechkin I."/>
            <person name="Miller M.M."/>
            <person name="Sternberg P.W."/>
            <person name="Aroian R.V."/>
        </authorList>
    </citation>
    <scope>NUCLEOTIDE SEQUENCE</scope>
    <source>
        <strain evidence="3">HY135</strain>
    </source>
</reference>
<sequence length="76" mass="8760">MLYSSNVTKWQPLDSRKTPWPKRRLPKPIRDRNAMGFFNPCCSGVENGVSMNTRGNDASKSEVAECDPYMDFHQQH</sequence>
<proteinExistence type="predicted"/>